<protein>
    <submittedName>
        <fullName evidence="1">Predicted protein</fullName>
    </submittedName>
</protein>
<dbReference type="GeneID" id="9530384"/>
<dbReference type="eggNOG" id="ENOG502RB1F">
    <property type="taxonomic scope" value="Eukaryota"/>
</dbReference>
<sequence length="114" mass="13038">MHISHYTGSSRDREPFYSNYHASPIQRPVLLGRLNGLNDMLPGILNQRLQVQMFTYCQYSHERCSQSIAGLRRLARECHDSRDLATGLAKGCCSRVRTRIQTQTPMSISPRNKS</sequence>
<evidence type="ECO:0000313" key="2">
    <source>
        <dbReference type="Proteomes" id="UP000008698"/>
    </source>
</evidence>
<dbReference type="Proteomes" id="UP000008698">
    <property type="component" value="Unassembled WGS sequence"/>
</dbReference>
<proteinExistence type="predicted"/>
<feature type="non-terminal residue" evidence="1">
    <location>
        <position position="114"/>
    </location>
</feature>
<accession>C9SI89</accession>
<organism evidence="2">
    <name type="scientific">Verticillium alfalfae (strain VaMs.102 / ATCC MYA-4576 / FGSC 10136)</name>
    <name type="common">Verticillium wilt of alfalfa</name>
    <name type="synonym">Verticillium albo-atrum</name>
    <dbReference type="NCBI Taxonomy" id="526221"/>
    <lineage>
        <taxon>Eukaryota</taxon>
        <taxon>Fungi</taxon>
        <taxon>Dikarya</taxon>
        <taxon>Ascomycota</taxon>
        <taxon>Pezizomycotina</taxon>
        <taxon>Sordariomycetes</taxon>
        <taxon>Hypocreomycetidae</taxon>
        <taxon>Glomerellales</taxon>
        <taxon>Plectosphaerellaceae</taxon>
        <taxon>Verticillium</taxon>
    </lineage>
</organism>
<evidence type="ECO:0000313" key="1">
    <source>
        <dbReference type="EMBL" id="EEY18662.1"/>
    </source>
</evidence>
<dbReference type="RefSeq" id="XP_003005165.1">
    <property type="nucleotide sequence ID" value="XM_003005119.1"/>
</dbReference>
<dbReference type="HOGENOM" id="CLU_2127118_0_0_1"/>
<gene>
    <name evidence="1" type="ORF">VDBG_04771</name>
</gene>
<dbReference type="KEGG" id="val:VDBG_04771"/>
<dbReference type="EMBL" id="DS985218">
    <property type="protein sequence ID" value="EEY18662.1"/>
    <property type="molecule type" value="Genomic_DNA"/>
</dbReference>
<name>C9SI89_VERA1</name>
<reference evidence="2" key="1">
    <citation type="journal article" date="2011" name="PLoS Pathog.">
        <title>Comparative genomics yields insights into niche adaptation of plant vascular wilt pathogens.</title>
        <authorList>
            <person name="Klosterman S.J."/>
            <person name="Subbarao K.V."/>
            <person name="Kang S."/>
            <person name="Veronese P."/>
            <person name="Gold S.E."/>
            <person name="Thomma B.P.H.J."/>
            <person name="Chen Z."/>
            <person name="Henrissat B."/>
            <person name="Lee Y.-H."/>
            <person name="Park J."/>
            <person name="Garcia-Pedrajas M.D."/>
            <person name="Barbara D.J."/>
            <person name="Anchieta A."/>
            <person name="de Jonge R."/>
            <person name="Santhanam P."/>
            <person name="Maruthachalam K."/>
            <person name="Atallah Z."/>
            <person name="Amyotte S.G."/>
            <person name="Paz Z."/>
            <person name="Inderbitzin P."/>
            <person name="Hayes R.J."/>
            <person name="Heiman D.I."/>
            <person name="Young S."/>
            <person name="Zeng Q."/>
            <person name="Engels R."/>
            <person name="Galagan J."/>
            <person name="Cuomo C.A."/>
            <person name="Dobinson K.F."/>
            <person name="Ma L.-J."/>
        </authorList>
    </citation>
    <scope>NUCLEOTIDE SEQUENCE [LARGE SCALE GENOMIC DNA]</scope>
    <source>
        <strain evidence="2">VaMs.102 / ATCC MYA-4576 / FGSC 10136</strain>
    </source>
</reference>
<keyword evidence="2" id="KW-1185">Reference proteome</keyword>
<dbReference type="AlphaFoldDB" id="C9SI89"/>